<feature type="non-terminal residue" evidence="1">
    <location>
        <position position="1"/>
    </location>
</feature>
<dbReference type="Proteomes" id="UP000789396">
    <property type="component" value="Unassembled WGS sequence"/>
</dbReference>
<gene>
    <name evidence="1" type="ORF">RFULGI_LOCUS15688</name>
</gene>
<dbReference type="EMBL" id="CAJVPZ010051733">
    <property type="protein sequence ID" value="CAG8779535.1"/>
    <property type="molecule type" value="Genomic_DNA"/>
</dbReference>
<dbReference type="OrthoDB" id="2338441at2759"/>
<organism evidence="1 2">
    <name type="scientific">Racocetra fulgida</name>
    <dbReference type="NCBI Taxonomy" id="60492"/>
    <lineage>
        <taxon>Eukaryota</taxon>
        <taxon>Fungi</taxon>
        <taxon>Fungi incertae sedis</taxon>
        <taxon>Mucoromycota</taxon>
        <taxon>Glomeromycotina</taxon>
        <taxon>Glomeromycetes</taxon>
        <taxon>Diversisporales</taxon>
        <taxon>Gigasporaceae</taxon>
        <taxon>Racocetra</taxon>
    </lineage>
</organism>
<evidence type="ECO:0000313" key="1">
    <source>
        <dbReference type="EMBL" id="CAG8779535.1"/>
    </source>
</evidence>
<sequence>ILGDLSEHSAMTSTYNSVNCNMPCHFCLTPKEEFNNPLIDYKSIILCTPTTMKQIIKQSQTKEYSIYDMENSFW</sequence>
<feature type="non-terminal residue" evidence="1">
    <location>
        <position position="74"/>
    </location>
</feature>
<evidence type="ECO:0000313" key="2">
    <source>
        <dbReference type="Proteomes" id="UP000789396"/>
    </source>
</evidence>
<comment type="caution">
    <text evidence="1">The sequence shown here is derived from an EMBL/GenBank/DDBJ whole genome shotgun (WGS) entry which is preliminary data.</text>
</comment>
<keyword evidence="2" id="KW-1185">Reference proteome</keyword>
<dbReference type="AlphaFoldDB" id="A0A9N9P0Y3"/>
<protein>
    <submittedName>
        <fullName evidence="1">15649_t:CDS:1</fullName>
    </submittedName>
</protein>
<reference evidence="1" key="1">
    <citation type="submission" date="2021-06" db="EMBL/GenBank/DDBJ databases">
        <authorList>
            <person name="Kallberg Y."/>
            <person name="Tangrot J."/>
            <person name="Rosling A."/>
        </authorList>
    </citation>
    <scope>NUCLEOTIDE SEQUENCE</scope>
    <source>
        <strain evidence="1">IN212</strain>
    </source>
</reference>
<name>A0A9N9P0Y3_9GLOM</name>
<accession>A0A9N9P0Y3</accession>
<proteinExistence type="predicted"/>